<dbReference type="Proteomes" id="UP000006038">
    <property type="component" value="Chromosome 1"/>
</dbReference>
<reference evidence="1" key="1">
    <citation type="journal article" date="2013" name="Nat. Commun.">
        <title>Whole-genome sequencing of Oryza brachyantha reveals mechanisms underlying Oryza genome evolution.</title>
        <authorList>
            <person name="Chen J."/>
            <person name="Huang Q."/>
            <person name="Gao D."/>
            <person name="Wang J."/>
            <person name="Lang Y."/>
            <person name="Liu T."/>
            <person name="Li B."/>
            <person name="Bai Z."/>
            <person name="Luis Goicoechea J."/>
            <person name="Liang C."/>
            <person name="Chen C."/>
            <person name="Zhang W."/>
            <person name="Sun S."/>
            <person name="Liao Y."/>
            <person name="Zhang X."/>
            <person name="Yang L."/>
            <person name="Song C."/>
            <person name="Wang M."/>
            <person name="Shi J."/>
            <person name="Liu G."/>
            <person name="Liu J."/>
            <person name="Zhou H."/>
            <person name="Zhou W."/>
            <person name="Yu Q."/>
            <person name="An N."/>
            <person name="Chen Y."/>
            <person name="Cai Q."/>
            <person name="Wang B."/>
            <person name="Liu B."/>
            <person name="Min J."/>
            <person name="Huang Y."/>
            <person name="Wu H."/>
            <person name="Li Z."/>
            <person name="Zhang Y."/>
            <person name="Yin Y."/>
            <person name="Song W."/>
            <person name="Jiang J."/>
            <person name="Jackson S.A."/>
            <person name="Wing R.A."/>
            <person name="Wang J."/>
            <person name="Chen M."/>
        </authorList>
    </citation>
    <scope>NUCLEOTIDE SEQUENCE [LARGE SCALE GENOMIC DNA]</scope>
    <source>
        <strain evidence="1">cv. IRGC 101232</strain>
    </source>
</reference>
<accession>J3L183</accession>
<dbReference type="Gramene" id="OB01G29890.1">
    <property type="protein sequence ID" value="OB01G29890.1"/>
    <property type="gene ID" value="OB01G29890"/>
</dbReference>
<protein>
    <submittedName>
        <fullName evidence="1">Uncharacterized protein</fullName>
    </submittedName>
</protein>
<evidence type="ECO:0000313" key="1">
    <source>
        <dbReference type="EnsemblPlants" id="OB01G29890.1"/>
    </source>
</evidence>
<organism evidence="1">
    <name type="scientific">Oryza brachyantha</name>
    <name type="common">malo sina</name>
    <dbReference type="NCBI Taxonomy" id="4533"/>
    <lineage>
        <taxon>Eukaryota</taxon>
        <taxon>Viridiplantae</taxon>
        <taxon>Streptophyta</taxon>
        <taxon>Embryophyta</taxon>
        <taxon>Tracheophyta</taxon>
        <taxon>Spermatophyta</taxon>
        <taxon>Magnoliopsida</taxon>
        <taxon>Liliopsida</taxon>
        <taxon>Poales</taxon>
        <taxon>Poaceae</taxon>
        <taxon>BOP clade</taxon>
        <taxon>Oryzoideae</taxon>
        <taxon>Oryzeae</taxon>
        <taxon>Oryzinae</taxon>
        <taxon>Oryza</taxon>
    </lineage>
</organism>
<sequence length="73" mass="8259">MKNIAAFEILVFYFSLNYKMVKIIRKLPCCRSIIVDEELARVSASIQFSMTRMPSMASPIKSLILIGCSKNPT</sequence>
<proteinExistence type="predicted"/>
<name>J3L183_ORYBR</name>
<reference evidence="1" key="2">
    <citation type="submission" date="2013-04" db="UniProtKB">
        <authorList>
            <consortium name="EnsemblPlants"/>
        </authorList>
    </citation>
    <scope>IDENTIFICATION</scope>
</reference>
<evidence type="ECO:0000313" key="2">
    <source>
        <dbReference type="Proteomes" id="UP000006038"/>
    </source>
</evidence>
<dbReference type="EnsemblPlants" id="OB01G29890.1">
    <property type="protein sequence ID" value="OB01G29890.1"/>
    <property type="gene ID" value="OB01G29890"/>
</dbReference>
<dbReference type="AlphaFoldDB" id="J3L183"/>
<dbReference type="HOGENOM" id="CLU_2708730_0_0_1"/>
<keyword evidence="2" id="KW-1185">Reference proteome</keyword>